<dbReference type="AlphaFoldDB" id="A0A0M4CDT8"/>
<evidence type="ECO:0000313" key="1">
    <source>
        <dbReference type="EMBL" id="ALC05778.1"/>
    </source>
</evidence>
<accession>A0A0M4CDT8</accession>
<dbReference type="EMBL" id="CP009220">
    <property type="protein sequence ID" value="ALC05778.1"/>
    <property type="molecule type" value="Genomic_DNA"/>
</dbReference>
<gene>
    <name evidence="1" type="ORF">CDES_06805</name>
</gene>
<evidence type="ECO:0000313" key="2">
    <source>
        <dbReference type="Proteomes" id="UP000068067"/>
    </source>
</evidence>
<dbReference type="PATRIC" id="fig|931089.4.peg.1379"/>
<reference evidence="1 2" key="1">
    <citation type="submission" date="2014-08" db="EMBL/GenBank/DDBJ databases">
        <title>Complete genome sequence of Corynebacterium deserti GIMN1.010 (=DSM 45689), isolated from desert sand in western China.</title>
        <authorList>
            <person name="Ruckert C."/>
            <person name="Albersmeier A."/>
            <person name="Kalinowski J."/>
        </authorList>
    </citation>
    <scope>NUCLEOTIDE SEQUENCE [LARGE SCALE GENOMIC DNA]</scope>
    <source>
        <strain evidence="1 2">GIMN1.010</strain>
    </source>
</reference>
<proteinExistence type="predicted"/>
<sequence>MNSSKSLENALRLVLNNWHHLVNYPEHHVPVRSMIGYYIPGLIDAYLKIPGRNDPRAVEDLVSAFGLLEDKSMKIFNAIQQEGRNNLEDHGRELRSKFVHLPDDIEED</sequence>
<dbReference type="KEGG" id="cdx:CDES_06805"/>
<dbReference type="Proteomes" id="UP000068067">
    <property type="component" value="Chromosome"/>
</dbReference>
<dbReference type="STRING" id="931089.CDES_06805"/>
<dbReference type="OrthoDB" id="4407016at2"/>
<dbReference type="RefSeq" id="WP_053544805.1">
    <property type="nucleotide sequence ID" value="NZ_CP009220.1"/>
</dbReference>
<organism evidence="1 2">
    <name type="scientific">Corynebacterium deserti GIMN1.010</name>
    <dbReference type="NCBI Taxonomy" id="931089"/>
    <lineage>
        <taxon>Bacteria</taxon>
        <taxon>Bacillati</taxon>
        <taxon>Actinomycetota</taxon>
        <taxon>Actinomycetes</taxon>
        <taxon>Mycobacteriales</taxon>
        <taxon>Corynebacteriaceae</taxon>
        <taxon>Corynebacterium</taxon>
    </lineage>
</organism>
<name>A0A0M4CDT8_9CORY</name>
<keyword evidence="2" id="KW-1185">Reference proteome</keyword>
<protein>
    <submittedName>
        <fullName evidence="1">Uncharacterized protein</fullName>
    </submittedName>
</protein>